<comment type="caution">
    <text evidence="2">The sequence shown here is derived from an EMBL/GenBank/DDBJ whole genome shotgun (WGS) entry which is preliminary data.</text>
</comment>
<evidence type="ECO:0000256" key="1">
    <source>
        <dbReference type="SAM" id="MobiDB-lite"/>
    </source>
</evidence>
<feature type="region of interest" description="Disordered" evidence="1">
    <location>
        <begin position="236"/>
        <end position="259"/>
    </location>
</feature>
<dbReference type="AlphaFoldDB" id="A0A8K0CRR2"/>
<dbReference type="Proteomes" id="UP000801492">
    <property type="component" value="Unassembled WGS sequence"/>
</dbReference>
<reference evidence="2" key="1">
    <citation type="submission" date="2019-08" db="EMBL/GenBank/DDBJ databases">
        <title>The genome of the North American firefly Photinus pyralis.</title>
        <authorList>
            <consortium name="Photinus pyralis genome working group"/>
            <person name="Fallon T.R."/>
            <person name="Sander Lower S.E."/>
            <person name="Weng J.-K."/>
        </authorList>
    </citation>
    <scope>NUCLEOTIDE SEQUENCE</scope>
    <source>
        <strain evidence="2">TRF0915ILg1</strain>
        <tissue evidence="2">Whole body</tissue>
    </source>
</reference>
<feature type="compositionally biased region" description="Polar residues" evidence="1">
    <location>
        <begin position="303"/>
        <end position="316"/>
    </location>
</feature>
<keyword evidence="3" id="KW-1185">Reference proteome</keyword>
<gene>
    <name evidence="2" type="ORF">ILUMI_13739</name>
</gene>
<evidence type="ECO:0000313" key="3">
    <source>
        <dbReference type="Proteomes" id="UP000801492"/>
    </source>
</evidence>
<dbReference type="CDD" id="cd10442">
    <property type="entry name" value="GIY-YIG_PLEs"/>
    <property type="match status" value="1"/>
</dbReference>
<dbReference type="PANTHER" id="PTHR21301:SF10">
    <property type="entry name" value="REVERSE TRANSCRIPTASE DOMAIN-CONTAINING PROTEIN"/>
    <property type="match status" value="1"/>
</dbReference>
<name>A0A8K0CRR2_IGNLU</name>
<evidence type="ECO:0000313" key="2">
    <source>
        <dbReference type="EMBL" id="KAF2892433.1"/>
    </source>
</evidence>
<dbReference type="OrthoDB" id="8963429at2759"/>
<sequence length="316" mass="36442">MDIEDYDAKVKSLLEYLAYQPTTTDPTTYLEKTTKIKIKNSLIDEKTQLQIHKEGVPLRPIVSSIESPLQLLARYLAKQLQPHAEEVESYVKNASHFIKLLKKETVQTDHLLVSFDVEKKDQEISKIRTALLQNGFSERNINNALEPPKPKTEEEKEKPVAKAYLPYVKGTTDKISRILRRRKIETPFNTDRKISTILPNFKTKINLENQGVYKIPCGNCDRSYVGQTNRRTNMRKEEHQNAVQRNEKTSSLAQHAKATSHTINFENTRSIANIEHKTKRIIREAIEIEKTARQPQYKRRHSTSANSVETSGEPNH</sequence>
<accession>A0A8K0CRR2</accession>
<feature type="compositionally biased region" description="Basic and acidic residues" evidence="1">
    <location>
        <begin position="236"/>
        <end position="248"/>
    </location>
</feature>
<dbReference type="EMBL" id="VTPC01008737">
    <property type="protein sequence ID" value="KAF2892433.1"/>
    <property type="molecule type" value="Genomic_DNA"/>
</dbReference>
<proteinExistence type="predicted"/>
<dbReference type="PANTHER" id="PTHR21301">
    <property type="entry name" value="REVERSE TRANSCRIPTASE"/>
    <property type="match status" value="1"/>
</dbReference>
<protein>
    <submittedName>
        <fullName evidence="2">Uncharacterized protein</fullName>
    </submittedName>
</protein>
<organism evidence="2 3">
    <name type="scientific">Ignelater luminosus</name>
    <name type="common">Cucubano</name>
    <name type="synonym">Pyrophorus luminosus</name>
    <dbReference type="NCBI Taxonomy" id="2038154"/>
    <lineage>
        <taxon>Eukaryota</taxon>
        <taxon>Metazoa</taxon>
        <taxon>Ecdysozoa</taxon>
        <taxon>Arthropoda</taxon>
        <taxon>Hexapoda</taxon>
        <taxon>Insecta</taxon>
        <taxon>Pterygota</taxon>
        <taxon>Neoptera</taxon>
        <taxon>Endopterygota</taxon>
        <taxon>Coleoptera</taxon>
        <taxon>Polyphaga</taxon>
        <taxon>Elateriformia</taxon>
        <taxon>Elateroidea</taxon>
        <taxon>Elateridae</taxon>
        <taxon>Agrypninae</taxon>
        <taxon>Pyrophorini</taxon>
        <taxon>Ignelater</taxon>
    </lineage>
</organism>
<feature type="region of interest" description="Disordered" evidence="1">
    <location>
        <begin position="292"/>
        <end position="316"/>
    </location>
</feature>
<feature type="compositionally biased region" description="Polar residues" evidence="1">
    <location>
        <begin position="249"/>
        <end position="259"/>
    </location>
</feature>